<dbReference type="AlphaFoldDB" id="A0AAW1RQC0"/>
<proteinExistence type="predicted"/>
<keyword evidence="2" id="KW-0539">Nucleus</keyword>
<gene>
    <name evidence="4" type="ORF">WJX81_003237</name>
</gene>
<evidence type="ECO:0000256" key="3">
    <source>
        <dbReference type="SAM" id="MobiDB-lite"/>
    </source>
</evidence>
<reference evidence="4 5" key="1">
    <citation type="journal article" date="2024" name="Nat. Commun.">
        <title>Phylogenomics reveals the evolutionary origins of lichenization in chlorophyte algae.</title>
        <authorList>
            <person name="Puginier C."/>
            <person name="Libourel C."/>
            <person name="Otte J."/>
            <person name="Skaloud P."/>
            <person name="Haon M."/>
            <person name="Grisel S."/>
            <person name="Petersen M."/>
            <person name="Berrin J.G."/>
            <person name="Delaux P.M."/>
            <person name="Dal Grande F."/>
            <person name="Keller J."/>
        </authorList>
    </citation>
    <scope>NUCLEOTIDE SEQUENCE [LARGE SCALE GENOMIC DNA]</scope>
    <source>
        <strain evidence="4 5">SAG 245.80</strain>
    </source>
</reference>
<evidence type="ECO:0008006" key="6">
    <source>
        <dbReference type="Google" id="ProtNLM"/>
    </source>
</evidence>
<dbReference type="GO" id="GO:0003677">
    <property type="term" value="F:DNA binding"/>
    <property type="evidence" value="ECO:0007669"/>
    <property type="project" value="UniProtKB-KW"/>
</dbReference>
<organism evidence="4 5">
    <name type="scientific">Elliptochloris bilobata</name>
    <dbReference type="NCBI Taxonomy" id="381761"/>
    <lineage>
        <taxon>Eukaryota</taxon>
        <taxon>Viridiplantae</taxon>
        <taxon>Chlorophyta</taxon>
        <taxon>core chlorophytes</taxon>
        <taxon>Trebouxiophyceae</taxon>
        <taxon>Trebouxiophyceae incertae sedis</taxon>
        <taxon>Elliptochloris clade</taxon>
        <taxon>Elliptochloris</taxon>
    </lineage>
</organism>
<evidence type="ECO:0000256" key="1">
    <source>
        <dbReference type="ARBA" id="ARBA00023125"/>
    </source>
</evidence>
<keyword evidence="5" id="KW-1185">Reference proteome</keyword>
<protein>
    <recommendedName>
        <fullName evidence="6">Myb-like domain-containing protein</fullName>
    </recommendedName>
</protein>
<dbReference type="PANTHER" id="PTHR21677">
    <property type="entry name" value="CRAMPED PROTEIN"/>
    <property type="match status" value="1"/>
</dbReference>
<evidence type="ECO:0000313" key="5">
    <source>
        <dbReference type="Proteomes" id="UP001445335"/>
    </source>
</evidence>
<accession>A0AAW1RQC0</accession>
<name>A0AAW1RQC0_9CHLO</name>
<sequence>MGRLDYRDASEPRTPDVDCRSNPPECSEDERGVQHPRGTGRAGSATSTWAPAEEAAFFEALRNVAGSPLDVVLATVVVRLPRRALKQVHTMYGRVRRRLFGALAPRYAESDFSQLETHRLMEACWRAARSCGSYLSSGLAAQPVTRSQRLQRQFAAALLQEAGALVRARGSAAAPNADAAGQPVTGTAARRRALPPAEELRPPGRFLAAGSAAMRLVDLHPNPSSSSTRSAVFLVTPVSGAVRGGGAACMNPHPDPTSAGPKPAPRLTVQFLPADAATAARVAAAGGNPHLELDCKARKTARTVTEFLAARWGGGALRLLAPAAYKAQAGVTWGGAGCDADLTMAAVFAALGAPEPFQLLPLKRRAPGSPLAAGADPGAGAAGDEADQVDLRCLEDALGSDPGSLLGGDLGALLGGGGESWLGMGLDACDAGGCLGGRAFQELFP</sequence>
<evidence type="ECO:0000313" key="4">
    <source>
        <dbReference type="EMBL" id="KAK9835977.1"/>
    </source>
</evidence>
<dbReference type="PANTHER" id="PTHR21677:SF1">
    <property type="entry name" value="PROTEIN CRAMPED-LIKE"/>
    <property type="match status" value="1"/>
</dbReference>
<dbReference type="GO" id="GO:0005634">
    <property type="term" value="C:nucleus"/>
    <property type="evidence" value="ECO:0007669"/>
    <property type="project" value="TreeGrafter"/>
</dbReference>
<dbReference type="EMBL" id="JALJOU010000027">
    <property type="protein sequence ID" value="KAK9835977.1"/>
    <property type="molecule type" value="Genomic_DNA"/>
</dbReference>
<feature type="region of interest" description="Disordered" evidence="3">
    <location>
        <begin position="1"/>
        <end position="47"/>
    </location>
</feature>
<comment type="caution">
    <text evidence="4">The sequence shown here is derived from an EMBL/GenBank/DDBJ whole genome shotgun (WGS) entry which is preliminary data.</text>
</comment>
<feature type="compositionally biased region" description="Basic and acidic residues" evidence="3">
    <location>
        <begin position="1"/>
        <end position="19"/>
    </location>
</feature>
<dbReference type="GO" id="GO:0007389">
    <property type="term" value="P:pattern specification process"/>
    <property type="evidence" value="ECO:0007669"/>
    <property type="project" value="TreeGrafter"/>
</dbReference>
<dbReference type="InterPro" id="IPR055315">
    <property type="entry name" value="Cramped-like"/>
</dbReference>
<dbReference type="Proteomes" id="UP001445335">
    <property type="component" value="Unassembled WGS sequence"/>
</dbReference>
<feature type="region of interest" description="Disordered" evidence="3">
    <location>
        <begin position="172"/>
        <end position="203"/>
    </location>
</feature>
<evidence type="ECO:0000256" key="2">
    <source>
        <dbReference type="ARBA" id="ARBA00023242"/>
    </source>
</evidence>
<keyword evidence="1" id="KW-0238">DNA-binding</keyword>
<dbReference type="GO" id="GO:0003682">
    <property type="term" value="F:chromatin binding"/>
    <property type="evidence" value="ECO:0007669"/>
    <property type="project" value="InterPro"/>
</dbReference>